<dbReference type="Gene3D" id="3.55.50.30">
    <property type="match status" value="1"/>
</dbReference>
<organism evidence="4 5">
    <name type="scientific">Cyclobacterium qasimii</name>
    <dbReference type="NCBI Taxonomy" id="1350429"/>
    <lineage>
        <taxon>Bacteria</taxon>
        <taxon>Pseudomonadati</taxon>
        <taxon>Bacteroidota</taxon>
        <taxon>Cytophagia</taxon>
        <taxon>Cytophagales</taxon>
        <taxon>Cyclobacteriaceae</taxon>
        <taxon>Cyclobacterium</taxon>
    </lineage>
</organism>
<feature type="domain" description="Protein FecR C-terminal" evidence="3">
    <location>
        <begin position="270"/>
        <end position="335"/>
    </location>
</feature>
<dbReference type="PIRSF" id="PIRSF018266">
    <property type="entry name" value="FecR"/>
    <property type="match status" value="1"/>
</dbReference>
<keyword evidence="1" id="KW-1133">Transmembrane helix</keyword>
<feature type="domain" description="FecR protein" evidence="2">
    <location>
        <begin position="138"/>
        <end position="226"/>
    </location>
</feature>
<proteinExistence type="predicted"/>
<evidence type="ECO:0000256" key="1">
    <source>
        <dbReference type="SAM" id="Phobius"/>
    </source>
</evidence>
<protein>
    <submittedName>
        <fullName evidence="4">Anti-sigma factor</fullName>
    </submittedName>
</protein>
<dbReference type="AlphaFoldDB" id="A0A512C7V5"/>
<dbReference type="Gene3D" id="2.60.120.1440">
    <property type="match status" value="1"/>
</dbReference>
<keyword evidence="1" id="KW-0472">Membrane</keyword>
<keyword evidence="1" id="KW-0812">Transmembrane</keyword>
<dbReference type="EMBL" id="BJYV01000002">
    <property type="protein sequence ID" value="GEO20197.1"/>
    <property type="molecule type" value="Genomic_DNA"/>
</dbReference>
<dbReference type="Pfam" id="PF16344">
    <property type="entry name" value="FecR_C"/>
    <property type="match status" value="1"/>
</dbReference>
<comment type="caution">
    <text evidence="4">The sequence shown here is derived from an EMBL/GenBank/DDBJ whole genome shotgun (WGS) entry which is preliminary data.</text>
</comment>
<evidence type="ECO:0000313" key="5">
    <source>
        <dbReference type="Proteomes" id="UP000321301"/>
    </source>
</evidence>
<dbReference type="Pfam" id="PF04773">
    <property type="entry name" value="FecR"/>
    <property type="match status" value="1"/>
</dbReference>
<evidence type="ECO:0000259" key="2">
    <source>
        <dbReference type="Pfam" id="PF04773"/>
    </source>
</evidence>
<sequence>MPVYYKKRQSKLDKSKLVRYLNGRSSKEEELAVLNWLNRHEAGEELDQLFEEVWELSNTTPQTDIRKKNLLVKINQKIKDKSRPTQAKKSIFLQLKVAAVWLILIGFLAVTLKVIWDNKPIEKELIAEINWIERIVLPGEKLRLILPDKSQVLVNSDSKIRFPSSFGQKSREVYLEGEAFFEVKKEKGRPFKVHAGEMTAEVLGTSFNIVSRFHNNRVALFEGKVKISSASENTFLSPGEMVEYVFDNNIHLHVHPFIYQNEMAWKEGQIKFQNESLQKILQKLEQWYGVTFILDSELKINRTVTGTFNNDNLDNVLTGLGFTLNFKHSIQNKSVKLKSL</sequence>
<accession>A0A512C7V5</accession>
<name>A0A512C7V5_9BACT</name>
<feature type="transmembrane region" description="Helical" evidence="1">
    <location>
        <begin position="91"/>
        <end position="116"/>
    </location>
</feature>
<dbReference type="GO" id="GO:0016989">
    <property type="term" value="F:sigma factor antagonist activity"/>
    <property type="evidence" value="ECO:0007669"/>
    <property type="project" value="TreeGrafter"/>
</dbReference>
<keyword evidence="5" id="KW-1185">Reference proteome</keyword>
<evidence type="ECO:0000313" key="4">
    <source>
        <dbReference type="EMBL" id="GEO20197.1"/>
    </source>
</evidence>
<gene>
    <name evidence="4" type="ORF">CQA01_07310</name>
</gene>
<dbReference type="InterPro" id="IPR032508">
    <property type="entry name" value="FecR_C"/>
</dbReference>
<dbReference type="InterPro" id="IPR006860">
    <property type="entry name" value="FecR"/>
</dbReference>
<reference evidence="4 5" key="1">
    <citation type="submission" date="2019-07" db="EMBL/GenBank/DDBJ databases">
        <title>Whole genome shotgun sequence of Cyclobacterium qasimii NBRC 106168.</title>
        <authorList>
            <person name="Hosoyama A."/>
            <person name="Uohara A."/>
            <person name="Ohji S."/>
            <person name="Ichikawa N."/>
        </authorList>
    </citation>
    <scope>NUCLEOTIDE SEQUENCE [LARGE SCALE GENOMIC DNA]</scope>
    <source>
        <strain evidence="4 5">NBRC 106168</strain>
    </source>
</reference>
<dbReference type="PANTHER" id="PTHR30273">
    <property type="entry name" value="PERIPLASMIC SIGNAL SENSOR AND SIGMA FACTOR ACTIVATOR FECR-RELATED"/>
    <property type="match status" value="1"/>
</dbReference>
<dbReference type="Proteomes" id="UP000321301">
    <property type="component" value="Unassembled WGS sequence"/>
</dbReference>
<dbReference type="InterPro" id="IPR012373">
    <property type="entry name" value="Ferrdict_sens_TM"/>
</dbReference>
<dbReference type="PANTHER" id="PTHR30273:SF2">
    <property type="entry name" value="PROTEIN FECR"/>
    <property type="match status" value="1"/>
</dbReference>
<evidence type="ECO:0000259" key="3">
    <source>
        <dbReference type="Pfam" id="PF16344"/>
    </source>
</evidence>